<dbReference type="GO" id="GO:0016491">
    <property type="term" value="F:oxidoreductase activity"/>
    <property type="evidence" value="ECO:0007669"/>
    <property type="project" value="UniProtKB-KW"/>
</dbReference>
<gene>
    <name evidence="12" type="ORF">Clopa_4018</name>
</gene>
<dbReference type="PATRIC" id="fig|86416.3.peg.4015"/>
<dbReference type="AlphaFoldDB" id="R4KAN3"/>
<keyword evidence="4" id="KW-0949">S-adenosyl-L-methionine</keyword>
<dbReference type="OrthoDB" id="9782387at2"/>
<dbReference type="InterPro" id="IPR040074">
    <property type="entry name" value="BssD/PflA/YjjW"/>
</dbReference>
<dbReference type="InterPro" id="IPR012839">
    <property type="entry name" value="Organic_radical_activase"/>
</dbReference>
<dbReference type="PROSITE" id="PS51918">
    <property type="entry name" value="RADICAL_SAM"/>
    <property type="match status" value="1"/>
</dbReference>
<dbReference type="SFLD" id="SFLDG01118">
    <property type="entry name" value="activating_enzymes__group_2"/>
    <property type="match status" value="1"/>
</dbReference>
<evidence type="ECO:0000313" key="13">
    <source>
        <dbReference type="Proteomes" id="UP000013523"/>
    </source>
</evidence>
<dbReference type="RefSeq" id="WP_015617036.1">
    <property type="nucleotide sequence ID" value="NC_021182.1"/>
</dbReference>
<comment type="cofactor">
    <cofactor evidence="1">
        <name>[4Fe-4S] cluster</name>
        <dbReference type="ChEBI" id="CHEBI:49883"/>
    </cofactor>
</comment>
<dbReference type="Gene3D" id="3.80.30.10">
    <property type="entry name" value="pyruvate-formate lyase- activating enzyme"/>
    <property type="match status" value="1"/>
</dbReference>
<dbReference type="Proteomes" id="UP000013523">
    <property type="component" value="Chromosome"/>
</dbReference>
<sequence>MENTALIFNIQRYSIHDGPGIRTIIFFKGCPLSCLWCSNPESQSIKQQVVTTPNKCINCGACVEKCKFGASIVKDGKVQFHMEKCTNCGECLEVCPTNAKEIIGKTMTVDEVISEIEKDSQFYKNSSGGVTFSGGEATLYYKFLQEIVPKLKEKGIHVAIETTGYCEWKKFWASVKDMDLILFDLKQMDNEKHKKYTGVRNDIILENAEKISKLKETIFRIPIIPSYNDQEENFIEIANMLKRIQFKGKINLLPYHSYGKAKYEKVGKKYILSEVQTPSKEKMDSISDILKRNGINNIVIQ</sequence>
<dbReference type="PROSITE" id="PS51379">
    <property type="entry name" value="4FE4S_FER_2"/>
    <property type="match status" value="2"/>
</dbReference>
<dbReference type="eggNOG" id="COG1180">
    <property type="taxonomic scope" value="Bacteria"/>
</dbReference>
<dbReference type="PANTHER" id="PTHR30352:SF4">
    <property type="entry name" value="PYRUVATE FORMATE-LYASE 2-ACTIVATING ENZYME"/>
    <property type="match status" value="1"/>
</dbReference>
<dbReference type="NCBIfam" id="TIGR02494">
    <property type="entry name" value="PFLE_PFLC"/>
    <property type="match status" value="1"/>
</dbReference>
<dbReference type="Gene3D" id="3.30.70.20">
    <property type="match status" value="2"/>
</dbReference>
<dbReference type="Pfam" id="PF00037">
    <property type="entry name" value="Fer4"/>
    <property type="match status" value="2"/>
</dbReference>
<dbReference type="KEGG" id="cpas:Clopa_4018"/>
<dbReference type="CDD" id="cd01335">
    <property type="entry name" value="Radical_SAM"/>
    <property type="match status" value="1"/>
</dbReference>
<dbReference type="STRING" id="86416.Clopa_4018"/>
<dbReference type="InterPro" id="IPR001989">
    <property type="entry name" value="Radical_activat_CS"/>
</dbReference>
<evidence type="ECO:0000256" key="3">
    <source>
        <dbReference type="ARBA" id="ARBA00022485"/>
    </source>
</evidence>
<evidence type="ECO:0000256" key="2">
    <source>
        <dbReference type="ARBA" id="ARBA00009777"/>
    </source>
</evidence>
<dbReference type="PROSITE" id="PS00198">
    <property type="entry name" value="4FE4S_FER_1"/>
    <property type="match status" value="1"/>
</dbReference>
<dbReference type="InterPro" id="IPR017896">
    <property type="entry name" value="4Fe4S_Fe-S-bd"/>
</dbReference>
<keyword evidence="5" id="KW-0479">Metal-binding</keyword>
<comment type="similarity">
    <text evidence="2">Belongs to the organic radical-activating enzymes family.</text>
</comment>
<dbReference type="HOGENOM" id="CLU_058969_0_0_9"/>
<dbReference type="PIRSF" id="PIRSF000371">
    <property type="entry name" value="PFL_act_enz"/>
    <property type="match status" value="1"/>
</dbReference>
<evidence type="ECO:0000256" key="4">
    <source>
        <dbReference type="ARBA" id="ARBA00022691"/>
    </source>
</evidence>
<dbReference type="InterPro" id="IPR007197">
    <property type="entry name" value="rSAM"/>
</dbReference>
<feature type="domain" description="Radical SAM core" evidence="11">
    <location>
        <begin position="16"/>
        <end position="296"/>
    </location>
</feature>
<evidence type="ECO:0000256" key="7">
    <source>
        <dbReference type="ARBA" id="ARBA00023004"/>
    </source>
</evidence>
<dbReference type="GO" id="GO:0046872">
    <property type="term" value="F:metal ion binding"/>
    <property type="evidence" value="ECO:0007669"/>
    <property type="project" value="UniProtKB-KW"/>
</dbReference>
<dbReference type="PROSITE" id="PS01087">
    <property type="entry name" value="RADICAL_ACTIVATING"/>
    <property type="match status" value="1"/>
</dbReference>
<comment type="catalytic activity">
    <reaction evidence="9">
        <text>glycyl-[protein] + reduced [flavodoxin] + S-adenosyl-L-methionine = glycin-2-yl radical-[protein] + semiquinone [flavodoxin] + 5'-deoxyadenosine + L-methionine + H(+)</text>
        <dbReference type="Rhea" id="RHEA:61976"/>
        <dbReference type="Rhea" id="RHEA-COMP:10622"/>
        <dbReference type="Rhea" id="RHEA-COMP:14480"/>
        <dbReference type="Rhea" id="RHEA-COMP:15993"/>
        <dbReference type="Rhea" id="RHEA-COMP:15994"/>
        <dbReference type="ChEBI" id="CHEBI:15378"/>
        <dbReference type="ChEBI" id="CHEBI:17319"/>
        <dbReference type="ChEBI" id="CHEBI:29947"/>
        <dbReference type="ChEBI" id="CHEBI:32722"/>
        <dbReference type="ChEBI" id="CHEBI:57618"/>
        <dbReference type="ChEBI" id="CHEBI:57844"/>
        <dbReference type="ChEBI" id="CHEBI:59789"/>
        <dbReference type="ChEBI" id="CHEBI:140311"/>
    </reaction>
</comment>
<evidence type="ECO:0000313" key="12">
    <source>
        <dbReference type="EMBL" id="AGK98761.1"/>
    </source>
</evidence>
<name>R4KAN3_CLOPA</name>
<protein>
    <submittedName>
        <fullName evidence="12">Glycyl-radical enzyme activator family protein</fullName>
    </submittedName>
</protein>
<keyword evidence="7" id="KW-0408">Iron</keyword>
<evidence type="ECO:0000259" key="11">
    <source>
        <dbReference type="PROSITE" id="PS51918"/>
    </source>
</evidence>
<organism evidence="12 13">
    <name type="scientific">Clostridium pasteurianum BC1</name>
    <dbReference type="NCBI Taxonomy" id="86416"/>
    <lineage>
        <taxon>Bacteria</taxon>
        <taxon>Bacillati</taxon>
        <taxon>Bacillota</taxon>
        <taxon>Clostridia</taxon>
        <taxon>Eubacteriales</taxon>
        <taxon>Clostridiaceae</taxon>
        <taxon>Clostridium</taxon>
    </lineage>
</organism>
<dbReference type="InterPro" id="IPR058240">
    <property type="entry name" value="rSAM_sf"/>
</dbReference>
<evidence type="ECO:0000256" key="8">
    <source>
        <dbReference type="ARBA" id="ARBA00023014"/>
    </source>
</evidence>
<dbReference type="Pfam" id="PF04055">
    <property type="entry name" value="Radical_SAM"/>
    <property type="match status" value="1"/>
</dbReference>
<dbReference type="InterPro" id="IPR034457">
    <property type="entry name" value="Organic_radical-activating"/>
</dbReference>
<evidence type="ECO:0000256" key="9">
    <source>
        <dbReference type="ARBA" id="ARBA00047365"/>
    </source>
</evidence>
<proteinExistence type="inferred from homology"/>
<evidence type="ECO:0000256" key="5">
    <source>
        <dbReference type="ARBA" id="ARBA00022723"/>
    </source>
</evidence>
<dbReference type="InterPro" id="IPR017900">
    <property type="entry name" value="4Fe4S_Fe_S_CS"/>
</dbReference>
<dbReference type="SFLD" id="SFLDS00029">
    <property type="entry name" value="Radical_SAM"/>
    <property type="match status" value="1"/>
</dbReference>
<dbReference type="SUPFAM" id="SSF102114">
    <property type="entry name" value="Radical SAM enzymes"/>
    <property type="match status" value="1"/>
</dbReference>
<dbReference type="GO" id="GO:0051539">
    <property type="term" value="F:4 iron, 4 sulfur cluster binding"/>
    <property type="evidence" value="ECO:0007669"/>
    <property type="project" value="UniProtKB-KW"/>
</dbReference>
<evidence type="ECO:0000256" key="6">
    <source>
        <dbReference type="ARBA" id="ARBA00023002"/>
    </source>
</evidence>
<accession>R4KAN3</accession>
<keyword evidence="8" id="KW-0411">Iron-sulfur</keyword>
<reference evidence="12 13" key="1">
    <citation type="submission" date="2012-01" db="EMBL/GenBank/DDBJ databases">
        <title>Complete sequence of chromosome of Clostridium pasteurianum BC1.</title>
        <authorList>
            <consortium name="US DOE Joint Genome Institute"/>
            <person name="Lucas S."/>
            <person name="Han J."/>
            <person name="Lapidus A."/>
            <person name="Cheng J.-F."/>
            <person name="Goodwin L."/>
            <person name="Pitluck S."/>
            <person name="Peters L."/>
            <person name="Mikhailova N."/>
            <person name="Teshima H."/>
            <person name="Detter J.C."/>
            <person name="Han C."/>
            <person name="Tapia R."/>
            <person name="Land M."/>
            <person name="Hauser L."/>
            <person name="Kyrpides N."/>
            <person name="Ivanova N."/>
            <person name="Pagani I."/>
            <person name="Dunn J."/>
            <person name="Taghavi S."/>
            <person name="Francis A."/>
            <person name="van der Lelie D."/>
            <person name="Woyke T."/>
        </authorList>
    </citation>
    <scope>NUCLEOTIDE SEQUENCE [LARGE SCALE GENOMIC DNA]</scope>
    <source>
        <strain evidence="12 13">BC1</strain>
    </source>
</reference>
<dbReference type="EMBL" id="CP003261">
    <property type="protein sequence ID" value="AGK98761.1"/>
    <property type="molecule type" value="Genomic_DNA"/>
</dbReference>
<evidence type="ECO:0000256" key="1">
    <source>
        <dbReference type="ARBA" id="ARBA00001966"/>
    </source>
</evidence>
<keyword evidence="6" id="KW-0560">Oxidoreductase</keyword>
<dbReference type="SUPFAM" id="SSF54862">
    <property type="entry name" value="4Fe-4S ferredoxins"/>
    <property type="match status" value="1"/>
</dbReference>
<keyword evidence="3" id="KW-0004">4Fe-4S</keyword>
<dbReference type="PANTHER" id="PTHR30352">
    <property type="entry name" value="PYRUVATE FORMATE-LYASE-ACTIVATING ENZYME"/>
    <property type="match status" value="1"/>
</dbReference>
<feature type="domain" description="4Fe-4S ferredoxin-type" evidence="10">
    <location>
        <begin position="76"/>
        <end position="105"/>
    </location>
</feature>
<keyword evidence="13" id="KW-1185">Reference proteome</keyword>
<feature type="domain" description="4Fe-4S ferredoxin-type" evidence="10">
    <location>
        <begin position="47"/>
        <end position="75"/>
    </location>
</feature>
<evidence type="ECO:0000259" key="10">
    <source>
        <dbReference type="PROSITE" id="PS51379"/>
    </source>
</evidence>
<dbReference type="SFLD" id="SFLDG01066">
    <property type="entry name" value="organic_radical-activating_enz"/>
    <property type="match status" value="1"/>
</dbReference>